<dbReference type="RefSeq" id="WP_069185584.1">
    <property type="nucleotide sequence ID" value="NZ_FLYE01000001.1"/>
</dbReference>
<dbReference type="EMBL" id="FLYE01000001">
    <property type="protein sequence ID" value="SCA54845.1"/>
    <property type="molecule type" value="Genomic_DNA"/>
</dbReference>
<organism evidence="2 3">
    <name type="scientific">Candidatus Terasakiella magnetica</name>
    <dbReference type="NCBI Taxonomy" id="1867952"/>
    <lineage>
        <taxon>Bacteria</taxon>
        <taxon>Pseudomonadati</taxon>
        <taxon>Pseudomonadota</taxon>
        <taxon>Alphaproteobacteria</taxon>
        <taxon>Rhodospirillales</taxon>
        <taxon>Terasakiellaceae</taxon>
        <taxon>Terasakiella</taxon>
    </lineage>
</organism>
<accession>A0A1C3RC51</accession>
<evidence type="ECO:0000313" key="3">
    <source>
        <dbReference type="Proteomes" id="UP000231658"/>
    </source>
</evidence>
<dbReference type="AlphaFoldDB" id="A0A1C3RC51"/>
<name>A0A1C3RC51_9PROT</name>
<keyword evidence="3" id="KW-1185">Reference proteome</keyword>
<feature type="compositionally biased region" description="Basic and acidic residues" evidence="1">
    <location>
        <begin position="19"/>
        <end position="30"/>
    </location>
</feature>
<sequence length="72" mass="8351">MSGDDHIKKLLQEGLGKFNMEDQLDKKTDPRTQAPDEVPSFDELGYDYETNPVLKKRVEEEIKELKKKDGIE</sequence>
<reference evidence="2 3" key="1">
    <citation type="submission" date="2016-07" db="EMBL/GenBank/DDBJ databases">
        <authorList>
            <person name="Lefevre C.T."/>
        </authorList>
    </citation>
    <scope>NUCLEOTIDE SEQUENCE [LARGE SCALE GENOMIC DNA]</scope>
    <source>
        <strain evidence="2">PR1</strain>
    </source>
</reference>
<dbReference type="Proteomes" id="UP000231658">
    <property type="component" value="Unassembled WGS sequence"/>
</dbReference>
<evidence type="ECO:0000313" key="2">
    <source>
        <dbReference type="EMBL" id="SCA54845.1"/>
    </source>
</evidence>
<dbReference type="OrthoDB" id="8450166at2"/>
<feature type="region of interest" description="Disordered" evidence="1">
    <location>
        <begin position="18"/>
        <end position="45"/>
    </location>
</feature>
<protein>
    <submittedName>
        <fullName evidence="2">Uncharacterized protein</fullName>
    </submittedName>
</protein>
<proteinExistence type="predicted"/>
<evidence type="ECO:0000256" key="1">
    <source>
        <dbReference type="SAM" id="MobiDB-lite"/>
    </source>
</evidence>
<gene>
    <name evidence="2" type="ORF">MTBPR1_10092</name>
</gene>